<dbReference type="GeneID" id="114475231"/>
<dbReference type="PANTHER" id="PTHR12125:SF1">
    <property type="entry name" value="F-BOX ONLY PROTEIN 50"/>
    <property type="match status" value="1"/>
</dbReference>
<dbReference type="PANTHER" id="PTHR12125">
    <property type="entry name" value="F-BOX ONLY PROTEIN 6-LIKE PROTEIN"/>
    <property type="match status" value="1"/>
</dbReference>
<dbReference type="CTD" id="342897"/>
<dbReference type="GO" id="GO:0036503">
    <property type="term" value="P:ERAD pathway"/>
    <property type="evidence" value="ECO:0007669"/>
    <property type="project" value="TreeGrafter"/>
</dbReference>
<dbReference type="OrthoDB" id="1107553at2759"/>
<reference evidence="3" key="1">
    <citation type="submission" date="2020-06" db="EMBL/GenBank/DDBJ databases">
        <authorList>
            <consortium name="Wellcome Sanger Institute Data Sharing"/>
        </authorList>
    </citation>
    <scope>NUCLEOTIDE SEQUENCE [LARGE SCALE GENOMIC DNA]</scope>
</reference>
<dbReference type="GO" id="GO:0005737">
    <property type="term" value="C:cytoplasm"/>
    <property type="evidence" value="ECO:0007669"/>
    <property type="project" value="TreeGrafter"/>
</dbReference>
<feature type="region of interest" description="Disordered" evidence="1">
    <location>
        <begin position="1"/>
        <end position="21"/>
    </location>
</feature>
<feature type="domain" description="FBA" evidence="2">
    <location>
        <begin position="28"/>
        <end position="226"/>
    </location>
</feature>
<proteinExistence type="predicted"/>
<feature type="region of interest" description="Disordered" evidence="1">
    <location>
        <begin position="36"/>
        <end position="70"/>
    </location>
</feature>
<dbReference type="GO" id="GO:0061630">
    <property type="term" value="F:ubiquitin protein ligase activity"/>
    <property type="evidence" value="ECO:0007669"/>
    <property type="project" value="TreeGrafter"/>
</dbReference>
<dbReference type="GO" id="GO:0006516">
    <property type="term" value="P:glycoprotein catabolic process"/>
    <property type="evidence" value="ECO:0007669"/>
    <property type="project" value="TreeGrafter"/>
</dbReference>
<evidence type="ECO:0000259" key="2">
    <source>
        <dbReference type="PROSITE" id="PS51114"/>
    </source>
</evidence>
<evidence type="ECO:0000313" key="3">
    <source>
        <dbReference type="Ensembl" id="ENSGWIP00000017965.1"/>
    </source>
</evidence>
<dbReference type="SMART" id="SM01198">
    <property type="entry name" value="FBA"/>
    <property type="match status" value="1"/>
</dbReference>
<dbReference type="GO" id="GO:0031146">
    <property type="term" value="P:SCF-dependent proteasomal ubiquitin-dependent protein catabolic process"/>
    <property type="evidence" value="ECO:0007669"/>
    <property type="project" value="TreeGrafter"/>
</dbReference>
<dbReference type="PROSITE" id="PS51114">
    <property type="entry name" value="FBA"/>
    <property type="match status" value="1"/>
</dbReference>
<name>A0A8C5E8A7_GOUWI</name>
<dbReference type="FunFam" id="2.60.120.260:FF:000012">
    <property type="entry name" value="F-box only protein 2"/>
    <property type="match status" value="1"/>
</dbReference>
<evidence type="ECO:0000313" key="4">
    <source>
        <dbReference type="Proteomes" id="UP000694680"/>
    </source>
</evidence>
<dbReference type="SUPFAM" id="SSF49785">
    <property type="entry name" value="Galactose-binding domain-like"/>
    <property type="match status" value="1"/>
</dbReference>
<dbReference type="Proteomes" id="UP000694680">
    <property type="component" value="Chromosome 14"/>
</dbReference>
<dbReference type="InterPro" id="IPR007397">
    <property type="entry name" value="F-box-assoc_dom"/>
</dbReference>
<dbReference type="InterPro" id="IPR039752">
    <property type="entry name" value="F-box_only"/>
</dbReference>
<gene>
    <name evidence="3" type="primary">nccrp1</name>
</gene>
<reference evidence="3" key="3">
    <citation type="submission" date="2025-09" db="UniProtKB">
        <authorList>
            <consortium name="Ensembl"/>
        </authorList>
    </citation>
    <scope>IDENTIFICATION</scope>
</reference>
<keyword evidence="4" id="KW-1185">Reference proteome</keyword>
<sequence>MSEWKQKCEAEWSLPGAPMPDIVDWKSVYEARPLDRNLLKNPSPHGLSKHTPPPEPDLPDMPDRGPPRFQPDGDFTDWTTSIERLPYDTSGIPEGVVICQMPDKSWFTMEQMVDLKAEGLWDELLDEYQPEIFIEDWYEESQLDQHIYELHVKLLGADKSTVILEHSVQPTEDLGEYSHIWKEVSHKFSGYGPGVRYVHFQHRLKNSFLNGFHQTKFTGSSVCVKAVKSS</sequence>
<dbReference type="GO" id="GO:0019005">
    <property type="term" value="C:SCF ubiquitin ligase complex"/>
    <property type="evidence" value="ECO:0007669"/>
    <property type="project" value="TreeGrafter"/>
</dbReference>
<organism evidence="3 4">
    <name type="scientific">Gouania willdenowi</name>
    <name type="common">Blunt-snouted clingfish</name>
    <name type="synonym">Lepadogaster willdenowi</name>
    <dbReference type="NCBI Taxonomy" id="441366"/>
    <lineage>
        <taxon>Eukaryota</taxon>
        <taxon>Metazoa</taxon>
        <taxon>Chordata</taxon>
        <taxon>Craniata</taxon>
        <taxon>Vertebrata</taxon>
        <taxon>Euteleostomi</taxon>
        <taxon>Actinopterygii</taxon>
        <taxon>Neopterygii</taxon>
        <taxon>Teleostei</taxon>
        <taxon>Neoteleostei</taxon>
        <taxon>Acanthomorphata</taxon>
        <taxon>Ovalentaria</taxon>
        <taxon>Blenniimorphae</taxon>
        <taxon>Blenniiformes</taxon>
        <taxon>Gobiesocoidei</taxon>
        <taxon>Gobiesocidae</taxon>
        <taxon>Gobiesocinae</taxon>
        <taxon>Gouania</taxon>
    </lineage>
</organism>
<accession>A0A8C5E8A7</accession>
<feature type="compositionally biased region" description="Basic and acidic residues" evidence="1">
    <location>
        <begin position="1"/>
        <end position="10"/>
    </location>
</feature>
<evidence type="ECO:0000256" key="1">
    <source>
        <dbReference type="SAM" id="MobiDB-lite"/>
    </source>
</evidence>
<dbReference type="AlphaFoldDB" id="A0A8C5E8A7"/>
<dbReference type="Gene3D" id="2.60.120.260">
    <property type="entry name" value="Galactose-binding domain-like"/>
    <property type="match status" value="1"/>
</dbReference>
<dbReference type="RefSeq" id="XP_028321701.1">
    <property type="nucleotide sequence ID" value="XM_028465900.1"/>
</dbReference>
<protein>
    <recommendedName>
        <fullName evidence="2">FBA domain-containing protein</fullName>
    </recommendedName>
</protein>
<dbReference type="Pfam" id="PF04300">
    <property type="entry name" value="FBA"/>
    <property type="match status" value="1"/>
</dbReference>
<reference evidence="3" key="2">
    <citation type="submission" date="2025-08" db="UniProtKB">
        <authorList>
            <consortium name="Ensembl"/>
        </authorList>
    </citation>
    <scope>IDENTIFICATION</scope>
</reference>
<dbReference type="InterPro" id="IPR008979">
    <property type="entry name" value="Galactose-bd-like_sf"/>
</dbReference>
<dbReference type="Ensembl" id="ENSGWIT00000019828.1">
    <property type="protein sequence ID" value="ENSGWIP00000017965.1"/>
    <property type="gene ID" value="ENSGWIG00000009981.1"/>
</dbReference>